<organism evidence="2 3">
    <name type="scientific">Alcaligenes faecalis</name>
    <dbReference type="NCBI Taxonomy" id="511"/>
    <lineage>
        <taxon>Bacteria</taxon>
        <taxon>Pseudomonadati</taxon>
        <taxon>Pseudomonadota</taxon>
        <taxon>Betaproteobacteria</taxon>
        <taxon>Burkholderiales</taxon>
        <taxon>Alcaligenaceae</taxon>
        <taxon>Alcaligenes</taxon>
    </lineage>
</organism>
<feature type="chain" id="PRO_5045150963" evidence="1">
    <location>
        <begin position="33"/>
        <end position="352"/>
    </location>
</feature>
<accession>A0ABY7N6E9</accession>
<dbReference type="InterPro" id="IPR009560">
    <property type="entry name" value="DUF1176"/>
</dbReference>
<sequence>MSRQKQEGSAFFLMRTVAMSLVLCVGSAAANAAAVTFSHKDWDLSCDNTLTCRAAGYAADGEESGSTVLLTRKAGSGEPVGNQVMLAHYSDAEQQEKSPPELVIAGRSAGRLSSLGDESWKMNEAQFAQFLTALKKDQVISFRENGSSYAFSGAGSSAVLLKMDDVQGRVNTPGAILRKGKGSESSVKAPIAAPIINRAPVMDKSLRPMTAQEDALIRPVLLKALAANEDQSCSEDMLSEPWEIARLNQQFSLVGAPCWLAAYNGGSAYFLIHNNMQSAPVLVSTSATDYDNGTISSSMKGRGLGDCWSYEASVWDGTDFVESERGDTGRCALIRAGGAWNIPEHVSQVVGP</sequence>
<name>A0ABY7N6E9_ALCFA</name>
<dbReference type="Pfam" id="PF06674">
    <property type="entry name" value="DUF1176"/>
    <property type="match status" value="1"/>
</dbReference>
<evidence type="ECO:0000313" key="2">
    <source>
        <dbReference type="EMBL" id="WBM39471.1"/>
    </source>
</evidence>
<reference evidence="2 3" key="1">
    <citation type="submission" date="2022-05" db="EMBL/GenBank/DDBJ databases">
        <title>Complete sequence of strain NY11312.</title>
        <authorList>
            <person name="Zhou D."/>
        </authorList>
    </citation>
    <scope>NUCLEOTIDE SEQUENCE [LARGE SCALE GENOMIC DNA]</scope>
    <source>
        <strain evidence="2 3">NY11312</strain>
    </source>
</reference>
<keyword evidence="3" id="KW-1185">Reference proteome</keyword>
<keyword evidence="1" id="KW-0732">Signal</keyword>
<gene>
    <name evidence="2" type="ORF">M2J83_06575</name>
</gene>
<feature type="signal peptide" evidence="1">
    <location>
        <begin position="1"/>
        <end position="32"/>
    </location>
</feature>
<evidence type="ECO:0000256" key="1">
    <source>
        <dbReference type="SAM" id="SignalP"/>
    </source>
</evidence>
<dbReference type="EMBL" id="CP096916">
    <property type="protein sequence ID" value="WBM39471.1"/>
    <property type="molecule type" value="Genomic_DNA"/>
</dbReference>
<dbReference type="Proteomes" id="UP001211866">
    <property type="component" value="Chromosome"/>
</dbReference>
<proteinExistence type="predicted"/>
<dbReference type="RefSeq" id="WP_270119239.1">
    <property type="nucleotide sequence ID" value="NZ_CP096916.1"/>
</dbReference>
<evidence type="ECO:0000313" key="3">
    <source>
        <dbReference type="Proteomes" id="UP001211866"/>
    </source>
</evidence>
<protein>
    <submittedName>
        <fullName evidence="2">DUF1176 domain-containing protein</fullName>
    </submittedName>
</protein>